<accession>A0A8J3ZIA8</accession>
<dbReference type="EMBL" id="BOPG01000128">
    <property type="protein sequence ID" value="GIJ64759.1"/>
    <property type="molecule type" value="Genomic_DNA"/>
</dbReference>
<sequence>MRHECTDRVLIYDDGHARQVLHQYVDHFNRHRPHQSLAQHPPEHDRAVAAVALDAAIRRRRVLGGVVNEYHRAA</sequence>
<reference evidence="2" key="1">
    <citation type="submission" date="2021-01" db="EMBL/GenBank/DDBJ databases">
        <title>Whole genome shotgun sequence of Virgisporangium aurantiacum NBRC 16421.</title>
        <authorList>
            <person name="Komaki H."/>
            <person name="Tamura T."/>
        </authorList>
    </citation>
    <scope>NUCLEOTIDE SEQUENCE</scope>
    <source>
        <strain evidence="2">NBRC 16421</strain>
    </source>
</reference>
<dbReference type="RefSeq" id="WP_239153086.1">
    <property type="nucleotide sequence ID" value="NZ_BOPG01000128.1"/>
</dbReference>
<comment type="caution">
    <text evidence="2">The sequence shown here is derived from an EMBL/GenBank/DDBJ whole genome shotgun (WGS) entry which is preliminary data.</text>
</comment>
<dbReference type="Pfam" id="PF13683">
    <property type="entry name" value="rve_3"/>
    <property type="match status" value="1"/>
</dbReference>
<dbReference type="GO" id="GO:0015074">
    <property type="term" value="P:DNA integration"/>
    <property type="evidence" value="ECO:0007669"/>
    <property type="project" value="InterPro"/>
</dbReference>
<keyword evidence="3" id="KW-1185">Reference proteome</keyword>
<evidence type="ECO:0000259" key="1">
    <source>
        <dbReference type="Pfam" id="PF13683"/>
    </source>
</evidence>
<evidence type="ECO:0000313" key="3">
    <source>
        <dbReference type="Proteomes" id="UP000612585"/>
    </source>
</evidence>
<dbReference type="Proteomes" id="UP000612585">
    <property type="component" value="Unassembled WGS sequence"/>
</dbReference>
<proteinExistence type="predicted"/>
<organism evidence="2 3">
    <name type="scientific">Virgisporangium aurantiacum</name>
    <dbReference type="NCBI Taxonomy" id="175570"/>
    <lineage>
        <taxon>Bacteria</taxon>
        <taxon>Bacillati</taxon>
        <taxon>Actinomycetota</taxon>
        <taxon>Actinomycetes</taxon>
        <taxon>Micromonosporales</taxon>
        <taxon>Micromonosporaceae</taxon>
        <taxon>Virgisporangium</taxon>
    </lineage>
</organism>
<evidence type="ECO:0000313" key="2">
    <source>
        <dbReference type="EMBL" id="GIJ64759.1"/>
    </source>
</evidence>
<name>A0A8J3ZIA8_9ACTN</name>
<dbReference type="AlphaFoldDB" id="A0A8J3ZIA8"/>
<dbReference type="InterPro" id="IPR001584">
    <property type="entry name" value="Integrase_cat-core"/>
</dbReference>
<gene>
    <name evidence="2" type="ORF">Vau01_122750</name>
</gene>
<protein>
    <recommendedName>
        <fullName evidence="1">Integrase catalytic domain-containing protein</fullName>
    </recommendedName>
</protein>
<feature type="domain" description="Integrase catalytic" evidence="1">
    <location>
        <begin position="1"/>
        <end position="42"/>
    </location>
</feature>